<dbReference type="GO" id="GO:0005509">
    <property type="term" value="F:calcium ion binding"/>
    <property type="evidence" value="ECO:0007669"/>
    <property type="project" value="InterPro"/>
</dbReference>
<reference evidence="4 5" key="1">
    <citation type="journal article" date="2012" name="Genome Biol.">
        <title>Genome and low-iron response of an oceanic diatom adapted to chronic iron limitation.</title>
        <authorList>
            <person name="Lommer M."/>
            <person name="Specht M."/>
            <person name="Roy A.S."/>
            <person name="Kraemer L."/>
            <person name="Andreson R."/>
            <person name="Gutowska M.A."/>
            <person name="Wolf J."/>
            <person name="Bergner S.V."/>
            <person name="Schilhabel M.B."/>
            <person name="Klostermeier U.C."/>
            <person name="Beiko R.G."/>
            <person name="Rosenstiel P."/>
            <person name="Hippler M."/>
            <person name="Laroche J."/>
        </authorList>
    </citation>
    <scope>NUCLEOTIDE SEQUENCE [LARGE SCALE GENOMIC DNA]</scope>
    <source>
        <strain evidence="4 5">CCMP1005</strain>
    </source>
</reference>
<dbReference type="OMA" id="NCAVQEE"/>
<comment type="caution">
    <text evidence="4">The sequence shown here is derived from an EMBL/GenBank/DDBJ whole genome shotgun (WGS) entry which is preliminary data.</text>
</comment>
<dbReference type="SMART" id="SM00054">
    <property type="entry name" value="EFh"/>
    <property type="match status" value="4"/>
</dbReference>
<evidence type="ECO:0000256" key="1">
    <source>
        <dbReference type="ARBA" id="ARBA00022837"/>
    </source>
</evidence>
<dbReference type="OrthoDB" id="47245at2759"/>
<gene>
    <name evidence="4" type="ORF">THAOC_31951</name>
</gene>
<dbReference type="PROSITE" id="PS50222">
    <property type="entry name" value="EF_HAND_2"/>
    <property type="match status" value="4"/>
</dbReference>
<dbReference type="Pfam" id="PF13499">
    <property type="entry name" value="EF-hand_7"/>
    <property type="match status" value="2"/>
</dbReference>
<dbReference type="InterPro" id="IPR011992">
    <property type="entry name" value="EF-hand-dom_pair"/>
</dbReference>
<sequence>MMSPYQLPEGTEVRLVGLKNPDLVGKYGRIANYVRDGERVMVKLEEGRMVKLKPKQIEAVDDGGGGGGRGPSKREQRNSFQHNRSMQSMNNSSNHSMGRGRSSSARGSMDNDSHGELMDTLKSADAMFDVADTDGDGILTAEEFEYYMKRHTNHDTQMIREAFMMIDADGNGDVTRDEVREAFLKKRRDLKGDSYVHTDEQKDKENSLLEAARDADALFSKADVDGSGQISKREFEIFMKKNTNHTDDAIHKLFDSMDVDRDGHITREEVRKAYLKEKGGGKVSFQDLLGLEDDDMAEIEDDVYNMFFLSDSFSAAFWYALM</sequence>
<dbReference type="SUPFAM" id="SSF47473">
    <property type="entry name" value="EF-hand"/>
    <property type="match status" value="1"/>
</dbReference>
<name>K0RAE5_THAOC</name>
<protein>
    <recommendedName>
        <fullName evidence="3">EF-hand domain-containing protein</fullName>
    </recommendedName>
</protein>
<keyword evidence="5" id="KW-1185">Reference proteome</keyword>
<dbReference type="InterPro" id="IPR018247">
    <property type="entry name" value="EF_Hand_1_Ca_BS"/>
</dbReference>
<dbReference type="Gene3D" id="1.10.238.10">
    <property type="entry name" value="EF-hand"/>
    <property type="match status" value="3"/>
</dbReference>
<feature type="non-terminal residue" evidence="4">
    <location>
        <position position="322"/>
    </location>
</feature>
<evidence type="ECO:0000259" key="3">
    <source>
        <dbReference type="PROSITE" id="PS50222"/>
    </source>
</evidence>
<feature type="compositionally biased region" description="Low complexity" evidence="2">
    <location>
        <begin position="81"/>
        <end position="108"/>
    </location>
</feature>
<accession>K0RAE5</accession>
<evidence type="ECO:0000313" key="4">
    <source>
        <dbReference type="EMBL" id="EJK49204.1"/>
    </source>
</evidence>
<dbReference type="PROSITE" id="PS00018">
    <property type="entry name" value="EF_HAND_1"/>
    <property type="match status" value="4"/>
</dbReference>
<proteinExistence type="predicted"/>
<feature type="domain" description="EF-hand" evidence="3">
    <location>
        <begin position="210"/>
        <end position="245"/>
    </location>
</feature>
<feature type="region of interest" description="Disordered" evidence="2">
    <location>
        <begin position="55"/>
        <end position="116"/>
    </location>
</feature>
<keyword evidence="1" id="KW-0106">Calcium</keyword>
<feature type="domain" description="EF-hand" evidence="3">
    <location>
        <begin position="247"/>
        <end position="280"/>
    </location>
</feature>
<feature type="domain" description="EF-hand" evidence="3">
    <location>
        <begin position="157"/>
        <end position="189"/>
    </location>
</feature>
<dbReference type="InterPro" id="IPR002048">
    <property type="entry name" value="EF_hand_dom"/>
</dbReference>
<evidence type="ECO:0000256" key="2">
    <source>
        <dbReference type="SAM" id="MobiDB-lite"/>
    </source>
</evidence>
<dbReference type="Proteomes" id="UP000266841">
    <property type="component" value="Unassembled WGS sequence"/>
</dbReference>
<dbReference type="AlphaFoldDB" id="K0RAE5"/>
<dbReference type="PANTHER" id="PTHR10827">
    <property type="entry name" value="RETICULOCALBIN"/>
    <property type="match status" value="1"/>
</dbReference>
<dbReference type="PANTHER" id="PTHR10827:SF85">
    <property type="entry name" value="CALCIUM-BINDING PROTEIN"/>
    <property type="match status" value="1"/>
</dbReference>
<evidence type="ECO:0000313" key="5">
    <source>
        <dbReference type="Proteomes" id="UP000266841"/>
    </source>
</evidence>
<feature type="domain" description="EF-hand" evidence="3">
    <location>
        <begin position="119"/>
        <end position="154"/>
    </location>
</feature>
<organism evidence="4 5">
    <name type="scientific">Thalassiosira oceanica</name>
    <name type="common">Marine diatom</name>
    <dbReference type="NCBI Taxonomy" id="159749"/>
    <lineage>
        <taxon>Eukaryota</taxon>
        <taxon>Sar</taxon>
        <taxon>Stramenopiles</taxon>
        <taxon>Ochrophyta</taxon>
        <taxon>Bacillariophyta</taxon>
        <taxon>Coscinodiscophyceae</taxon>
        <taxon>Thalassiosirophycidae</taxon>
        <taxon>Thalassiosirales</taxon>
        <taxon>Thalassiosiraceae</taxon>
        <taxon>Thalassiosira</taxon>
    </lineage>
</organism>
<dbReference type="EMBL" id="AGNL01045032">
    <property type="protein sequence ID" value="EJK49204.1"/>
    <property type="molecule type" value="Genomic_DNA"/>
</dbReference>